<proteinExistence type="predicted"/>
<name>A0A2H1L8Q9_9MICO</name>
<keyword evidence="2" id="KW-1185">Reference proteome</keyword>
<protein>
    <submittedName>
        <fullName evidence="1">Uncharacterized protein</fullName>
    </submittedName>
</protein>
<dbReference type="AlphaFoldDB" id="A0A2H1L8Q9"/>
<accession>A0A2H1L8Q9</accession>
<gene>
    <name evidence="1" type="ORF">BJEO58_02891</name>
</gene>
<reference evidence="2" key="1">
    <citation type="submission" date="2017-03" db="EMBL/GenBank/DDBJ databases">
        <authorList>
            <person name="Monnet C."/>
        </authorList>
    </citation>
    <scope>NUCLEOTIDE SEQUENCE [LARGE SCALE GENOMIC DNA]</scope>
    <source>
        <strain evidence="2">SJ5-8</strain>
    </source>
</reference>
<evidence type="ECO:0000313" key="2">
    <source>
        <dbReference type="Proteomes" id="UP000234462"/>
    </source>
</evidence>
<dbReference type="EMBL" id="FXZM01000028">
    <property type="protein sequence ID" value="SMY13278.1"/>
    <property type="molecule type" value="Genomic_DNA"/>
</dbReference>
<sequence>MSPFRAMWAAQKERPTMRQLLQCGAHIEILAPEAGLERINQLVRDLAERQSAHPWMESGTPRR</sequence>
<organism evidence="1 2">
    <name type="scientific">Brevibacterium jeotgali</name>
    <dbReference type="NCBI Taxonomy" id="1262550"/>
    <lineage>
        <taxon>Bacteria</taxon>
        <taxon>Bacillati</taxon>
        <taxon>Actinomycetota</taxon>
        <taxon>Actinomycetes</taxon>
        <taxon>Micrococcales</taxon>
        <taxon>Brevibacteriaceae</taxon>
        <taxon>Brevibacterium</taxon>
    </lineage>
</organism>
<evidence type="ECO:0000313" key="1">
    <source>
        <dbReference type="EMBL" id="SMY13278.1"/>
    </source>
</evidence>
<dbReference type="Proteomes" id="UP000234462">
    <property type="component" value="Unassembled WGS sequence"/>
</dbReference>